<gene>
    <name evidence="2" type="ORF">H8Z83_07550</name>
</gene>
<dbReference type="EMBL" id="JACOQI010000006">
    <property type="protein sequence ID" value="MBC5770174.1"/>
    <property type="molecule type" value="Genomic_DNA"/>
</dbReference>
<sequence length="87" mass="9311">MDLNQKIIAGLLLAFFLITLLRIFRTPLRLALKLLMNTALGFLALWAVNATAAVTGVALGLNLLNALTVGVLGLPGFVLLLLAQWVL</sequence>
<protein>
    <submittedName>
        <fullName evidence="2">Pro-sigmaK processing inhibitor BofA family protein</fullName>
    </submittedName>
</protein>
<keyword evidence="1" id="KW-0472">Membrane</keyword>
<name>A0A923MJ52_9FIRM</name>
<keyword evidence="1" id="KW-1133">Transmembrane helix</keyword>
<keyword evidence="3" id="KW-1185">Reference proteome</keyword>
<reference evidence="2" key="1">
    <citation type="submission" date="2020-08" db="EMBL/GenBank/DDBJ databases">
        <title>Genome public.</title>
        <authorList>
            <person name="Liu C."/>
            <person name="Sun Q."/>
        </authorList>
    </citation>
    <scope>NUCLEOTIDE SEQUENCE</scope>
    <source>
        <strain evidence="2">BX15</strain>
    </source>
</reference>
<feature type="transmembrane region" description="Helical" evidence="1">
    <location>
        <begin position="36"/>
        <end position="61"/>
    </location>
</feature>
<feature type="transmembrane region" description="Helical" evidence="1">
    <location>
        <begin position="67"/>
        <end position="86"/>
    </location>
</feature>
<feature type="transmembrane region" description="Helical" evidence="1">
    <location>
        <begin position="6"/>
        <end position="24"/>
    </location>
</feature>
<evidence type="ECO:0000313" key="3">
    <source>
        <dbReference type="Proteomes" id="UP000620327"/>
    </source>
</evidence>
<keyword evidence="1" id="KW-0812">Transmembrane</keyword>
<dbReference type="AlphaFoldDB" id="A0A923MJ52"/>
<evidence type="ECO:0000256" key="1">
    <source>
        <dbReference type="SAM" id="Phobius"/>
    </source>
</evidence>
<proteinExistence type="predicted"/>
<dbReference type="RefSeq" id="WP_187014470.1">
    <property type="nucleotide sequence ID" value="NZ_JACOQI010000006.1"/>
</dbReference>
<comment type="caution">
    <text evidence="2">The sequence shown here is derived from an EMBL/GenBank/DDBJ whole genome shotgun (WGS) entry which is preliminary data.</text>
</comment>
<dbReference type="InterPro" id="IPR010001">
    <property type="entry name" value="BofA"/>
</dbReference>
<accession>A0A923MJ52</accession>
<organism evidence="2 3">
    <name type="scientific">Dysosmobacter segnis</name>
    <dbReference type="NCBI Taxonomy" id="2763042"/>
    <lineage>
        <taxon>Bacteria</taxon>
        <taxon>Bacillati</taxon>
        <taxon>Bacillota</taxon>
        <taxon>Clostridia</taxon>
        <taxon>Eubacteriales</taxon>
        <taxon>Oscillospiraceae</taxon>
        <taxon>Dysosmobacter</taxon>
    </lineage>
</organism>
<dbReference type="Pfam" id="PF07441">
    <property type="entry name" value="BofA"/>
    <property type="match status" value="1"/>
</dbReference>
<dbReference type="Proteomes" id="UP000620327">
    <property type="component" value="Unassembled WGS sequence"/>
</dbReference>
<evidence type="ECO:0000313" key="2">
    <source>
        <dbReference type="EMBL" id="MBC5770174.1"/>
    </source>
</evidence>